<name>A0A5J5EJB6_9PEZI</name>
<organism evidence="1 2">
    <name type="scientific">Sphaerosporella brunnea</name>
    <dbReference type="NCBI Taxonomy" id="1250544"/>
    <lineage>
        <taxon>Eukaryota</taxon>
        <taxon>Fungi</taxon>
        <taxon>Dikarya</taxon>
        <taxon>Ascomycota</taxon>
        <taxon>Pezizomycotina</taxon>
        <taxon>Pezizomycetes</taxon>
        <taxon>Pezizales</taxon>
        <taxon>Pyronemataceae</taxon>
        <taxon>Sphaerosporella</taxon>
    </lineage>
</organism>
<sequence length="237" mass="27361">MQDVSAKMALTTKRCRTLNCSWPVVTGTCMASYGFVRAGIEAQARLERVKEERSQLRLHAHRLVHWIYRRLAVLLEALDEPDSGVFEINLKRIIIHHYRVIKSLLKADAPLFGPKERALLLTMQRRIIETLDPEKITITAIAMEEDAQARRVWRDENGSDWGDDIDPAVGDDDIDSLELNEDGINHELNEEELGGFIAERLRDDMEAELVERFREEVDQELDMFEEDGDENEMVLDE</sequence>
<dbReference type="EMBL" id="VXIS01000275">
    <property type="protein sequence ID" value="KAA8895291.1"/>
    <property type="molecule type" value="Genomic_DNA"/>
</dbReference>
<protein>
    <submittedName>
        <fullName evidence="1">Uncharacterized protein</fullName>
    </submittedName>
</protein>
<keyword evidence="2" id="KW-1185">Reference proteome</keyword>
<dbReference type="OrthoDB" id="10545703at2759"/>
<evidence type="ECO:0000313" key="1">
    <source>
        <dbReference type="EMBL" id="KAA8895291.1"/>
    </source>
</evidence>
<comment type="caution">
    <text evidence="1">The sequence shown here is derived from an EMBL/GenBank/DDBJ whole genome shotgun (WGS) entry which is preliminary data.</text>
</comment>
<proteinExistence type="predicted"/>
<reference evidence="1 2" key="1">
    <citation type="submission" date="2019-09" db="EMBL/GenBank/DDBJ databases">
        <title>Draft genome of the ectomycorrhizal ascomycete Sphaerosporella brunnea.</title>
        <authorList>
            <consortium name="DOE Joint Genome Institute"/>
            <person name="Benucci G.M."/>
            <person name="Marozzi G."/>
            <person name="Antonielli L."/>
            <person name="Sanchez S."/>
            <person name="Marco P."/>
            <person name="Wang X."/>
            <person name="Falini L.B."/>
            <person name="Barry K."/>
            <person name="Haridas S."/>
            <person name="Lipzen A."/>
            <person name="Labutti K."/>
            <person name="Grigoriev I.V."/>
            <person name="Murat C."/>
            <person name="Martin F."/>
            <person name="Albertini E."/>
            <person name="Donnini D."/>
            <person name="Bonito G."/>
        </authorList>
    </citation>
    <scope>NUCLEOTIDE SEQUENCE [LARGE SCALE GENOMIC DNA]</scope>
    <source>
        <strain evidence="1 2">Sb_GMNB300</strain>
    </source>
</reference>
<dbReference type="Proteomes" id="UP000326924">
    <property type="component" value="Unassembled WGS sequence"/>
</dbReference>
<dbReference type="AlphaFoldDB" id="A0A5J5EJB6"/>
<gene>
    <name evidence="1" type="ORF">FN846DRAFT_344905</name>
</gene>
<accession>A0A5J5EJB6</accession>
<evidence type="ECO:0000313" key="2">
    <source>
        <dbReference type="Proteomes" id="UP000326924"/>
    </source>
</evidence>
<dbReference type="InParanoid" id="A0A5J5EJB6"/>